<dbReference type="PANTHER" id="PTHR28208">
    <property type="entry name" value="PHOSPHATIDATE PHOSPHATASE APP1"/>
    <property type="match status" value="1"/>
</dbReference>
<dbReference type="OrthoDB" id="9789875at2"/>
<proteinExistence type="predicted"/>
<sequence length="380" mass="43507">MKDFRRRATDAILRGEEKLDLLAFELKNRLHLNRPLQIVTYRSYGTPTRLYVKGRVLVDKNISKSEENDTTWENLLNMFRRFESDEIPNARLKVTLQGHEHLITTDAEGYFVVNLQPDNPLQLDDIWHPLELELMEAPVPNFKTDITETAHVLVPPPDAEYGVISDIDDTIVRTGATSLLQTGRNVLLNNAHSRIPFHGVAEFYRALQLGRNGKRNNPFFYVSSSPWNTYDLLYQFLELNDIPQGPLLLRDFGIDEKKFLQSDHMSHKYKEIENVLITYPQLNFILIGDSGQADPEIYREVVKNHPGRIMAIYIRDVNIEEKSRAVTTISDELKKEGEVEMVLVKDTAAAAAHAASCGYIFQEKVTEVAQEAEIDRLGDK</sequence>
<dbReference type="STRING" id="388950.GCA_001611675_03661"/>
<name>A0A1I7FWW0_9BACT</name>
<evidence type="ECO:0000259" key="1">
    <source>
        <dbReference type="Pfam" id="PF09949"/>
    </source>
</evidence>
<dbReference type="Proteomes" id="UP000182491">
    <property type="component" value="Unassembled WGS sequence"/>
</dbReference>
<keyword evidence="3" id="KW-1185">Reference proteome</keyword>
<evidence type="ECO:0000313" key="3">
    <source>
        <dbReference type="Proteomes" id="UP000182491"/>
    </source>
</evidence>
<gene>
    <name evidence="2" type="ORF">SAMN04487941_0526</name>
</gene>
<organism evidence="2 3">
    <name type="scientific">Pontibacter akesuensis</name>
    <dbReference type="NCBI Taxonomy" id="388950"/>
    <lineage>
        <taxon>Bacteria</taxon>
        <taxon>Pseudomonadati</taxon>
        <taxon>Bacteroidota</taxon>
        <taxon>Cytophagia</taxon>
        <taxon>Cytophagales</taxon>
        <taxon>Hymenobacteraceae</taxon>
        <taxon>Pontibacter</taxon>
    </lineage>
</organism>
<dbReference type="InterPro" id="IPR052935">
    <property type="entry name" value="Mg2+_PAP"/>
</dbReference>
<feature type="domain" description="Phosphatidate phosphatase APP1 catalytic" evidence="1">
    <location>
        <begin position="161"/>
        <end position="316"/>
    </location>
</feature>
<dbReference type="Pfam" id="PF09949">
    <property type="entry name" value="APP1_cat"/>
    <property type="match status" value="1"/>
</dbReference>
<dbReference type="GO" id="GO:0008195">
    <property type="term" value="F:phosphatidate phosphatase activity"/>
    <property type="evidence" value="ECO:0007669"/>
    <property type="project" value="InterPro"/>
</dbReference>
<dbReference type="PANTHER" id="PTHR28208:SF3">
    <property type="entry name" value="PHOSPHATIDATE PHOSPHATASE APP1"/>
    <property type="match status" value="1"/>
</dbReference>
<dbReference type="AlphaFoldDB" id="A0A1I7FWW0"/>
<evidence type="ECO:0000313" key="2">
    <source>
        <dbReference type="EMBL" id="SFU40722.1"/>
    </source>
</evidence>
<protein>
    <submittedName>
        <fullName evidence="2">Phosphatidate phosphatase APP1</fullName>
    </submittedName>
</protein>
<dbReference type="RefSeq" id="WP_068839504.1">
    <property type="nucleotide sequence ID" value="NZ_BMXC01000001.1"/>
</dbReference>
<accession>A0A1I7FWW0</accession>
<reference evidence="3" key="1">
    <citation type="submission" date="2016-10" db="EMBL/GenBank/DDBJ databases">
        <authorList>
            <person name="Varghese N."/>
        </authorList>
    </citation>
    <scope>NUCLEOTIDE SEQUENCE [LARGE SCALE GENOMIC DNA]</scope>
    <source>
        <strain evidence="3">DSM 18820</strain>
    </source>
</reference>
<dbReference type="InterPro" id="IPR019236">
    <property type="entry name" value="APP1_cat"/>
</dbReference>
<dbReference type="EMBL" id="FPCA01000001">
    <property type="protein sequence ID" value="SFU40722.1"/>
    <property type="molecule type" value="Genomic_DNA"/>
</dbReference>